<feature type="region of interest" description="Disordered" evidence="1">
    <location>
        <begin position="475"/>
        <end position="595"/>
    </location>
</feature>
<feature type="region of interest" description="Disordered" evidence="1">
    <location>
        <begin position="62"/>
        <end position="89"/>
    </location>
</feature>
<organism evidence="3 4">
    <name type="scientific">Oikeobacillus pervagus</name>
    <dbReference type="NCBI Taxonomy" id="1325931"/>
    <lineage>
        <taxon>Bacteria</taxon>
        <taxon>Bacillati</taxon>
        <taxon>Bacillota</taxon>
        <taxon>Bacilli</taxon>
        <taxon>Bacillales</taxon>
        <taxon>Bacillaceae</taxon>
        <taxon>Oikeobacillus</taxon>
    </lineage>
</organism>
<protein>
    <submittedName>
        <fullName evidence="3">Uncharacterized protein</fullName>
    </submittedName>
</protein>
<proteinExistence type="predicted"/>
<accession>A0AAJ1WJ33</accession>
<feature type="region of interest" description="Disordered" evidence="1">
    <location>
        <begin position="689"/>
        <end position="712"/>
    </location>
</feature>
<feature type="compositionally biased region" description="Polar residues" evidence="1">
    <location>
        <begin position="62"/>
        <end position="80"/>
    </location>
</feature>
<dbReference type="AlphaFoldDB" id="A0AAJ1WJ33"/>
<sequence>MKKGFILLLSSFLLIGTPSFIQAEELTEPLEPSPLATENLPIDSLAQQEDSSNLVKTVETVEQPQQLTNDQVLQEENPNSKLPIPLDPSLFADENVEQPQQPADDQALQEGNTELPIPLDPSLIADESQEDPSSVEANSLEKSSEEIADSDVESAQQPTKEMDRIEENLSESVQASEEKAPMMNESLEEEKEKIMPVLSIRLLGLSINILGENKRKNSPFKRSLISFDINESLKVRKDADEKLEGQQTLKDNWGLLGIGIGIPGVGNLQLDLFPAKVVKTKTGTKLSSEGGVLGLRISDAKDRDVFNLNVIAGKGEKSEKSEDYSSQGGLLGLGLSDSKKTKTLDLNVLFGKKVKKDDNEFSTGGLAAIDVKNPAGNAHVGVIESTKQVIGDTTKTRSGVLLADLTDTQIGDAHLGVGEVSTVVSPNHKEVHAGVVLGDIKNSPLGDNHLGVIEYHKKETEDIKTSSGGLVIVDTKDSPIGDVHIGVGEWSTKENKSPSPNPSEPSEEPSQDDNTKPSDNKPDPDDSTKPSDKPSQEGPDQGEKPGQSEKPSNHNPKSEDQTNNGKPSPTSPITPSKPEQPSKPGQKVIDQDKLPGSDIITLPLLSQEGSNIGGQMAESELVELVSEDQNEVANMKSLDKEHSIADFIQELTDAGNKTVLNAQSENDVSQLQEIVDSVNEKMNNSLQLTPASSQVTPSSGSGSGSSGSSVSGGGSGMVACLDYKYLNEVTLSNHVNYVLNELSDQWINAPPIEPPQSPFFLSI</sequence>
<reference evidence="3" key="1">
    <citation type="submission" date="2023-07" db="EMBL/GenBank/DDBJ databases">
        <title>Genomic Encyclopedia of Type Strains, Phase IV (KMG-IV): sequencing the most valuable type-strain genomes for metagenomic binning, comparative biology and taxonomic classification.</title>
        <authorList>
            <person name="Goeker M."/>
        </authorList>
    </citation>
    <scope>NUCLEOTIDE SEQUENCE</scope>
    <source>
        <strain evidence="3">DSM 23947</strain>
    </source>
</reference>
<evidence type="ECO:0000256" key="1">
    <source>
        <dbReference type="SAM" id="MobiDB-lite"/>
    </source>
</evidence>
<feature type="compositionally biased region" description="Low complexity" evidence="1">
    <location>
        <begin position="566"/>
        <end position="577"/>
    </location>
</feature>
<gene>
    <name evidence="3" type="ORF">J2S13_001680</name>
</gene>
<feature type="chain" id="PRO_5042538351" evidence="2">
    <location>
        <begin position="24"/>
        <end position="763"/>
    </location>
</feature>
<feature type="compositionally biased region" description="Polar residues" evidence="1">
    <location>
        <begin position="549"/>
        <end position="565"/>
    </location>
</feature>
<evidence type="ECO:0000256" key="2">
    <source>
        <dbReference type="SAM" id="SignalP"/>
    </source>
</evidence>
<feature type="region of interest" description="Disordered" evidence="1">
    <location>
        <begin position="112"/>
        <end position="163"/>
    </location>
</feature>
<feature type="compositionally biased region" description="Basic and acidic residues" evidence="1">
    <location>
        <begin position="513"/>
        <end position="547"/>
    </location>
</feature>
<name>A0AAJ1WJ33_9BACI</name>
<feature type="compositionally biased region" description="Polar residues" evidence="1">
    <location>
        <begin position="131"/>
        <end position="141"/>
    </location>
</feature>
<dbReference type="RefSeq" id="WP_307257276.1">
    <property type="nucleotide sequence ID" value="NZ_JAUSUC010000017.1"/>
</dbReference>
<dbReference type="Proteomes" id="UP001237207">
    <property type="component" value="Unassembled WGS sequence"/>
</dbReference>
<feature type="signal peptide" evidence="2">
    <location>
        <begin position="1"/>
        <end position="23"/>
    </location>
</feature>
<keyword evidence="4" id="KW-1185">Reference proteome</keyword>
<feature type="compositionally biased region" description="Gly residues" evidence="1">
    <location>
        <begin position="701"/>
        <end position="712"/>
    </location>
</feature>
<evidence type="ECO:0000313" key="4">
    <source>
        <dbReference type="Proteomes" id="UP001237207"/>
    </source>
</evidence>
<comment type="caution">
    <text evidence="3">The sequence shown here is derived from an EMBL/GenBank/DDBJ whole genome shotgun (WGS) entry which is preliminary data.</text>
</comment>
<dbReference type="EMBL" id="JAUSUC010000017">
    <property type="protein sequence ID" value="MDQ0215280.1"/>
    <property type="molecule type" value="Genomic_DNA"/>
</dbReference>
<keyword evidence="2" id="KW-0732">Signal</keyword>
<evidence type="ECO:0000313" key="3">
    <source>
        <dbReference type="EMBL" id="MDQ0215280.1"/>
    </source>
</evidence>